<name>A0ABR3A685_9AGAR</name>
<gene>
    <name evidence="4" type="ORF">AAF712_004215</name>
</gene>
<protein>
    <recommendedName>
        <fullName evidence="3">Alpha/beta hydrolase fold-3 domain-containing protein</fullName>
    </recommendedName>
</protein>
<evidence type="ECO:0000259" key="3">
    <source>
        <dbReference type="Pfam" id="PF07859"/>
    </source>
</evidence>
<keyword evidence="2" id="KW-0472">Membrane</keyword>
<sequence length="406" mass="45024">MGFYPFRHQPVKAIYLTYQLITTLFFRFPFWIITSIPRSLRPRKSWDLRRTVIVKFTRHMINLTSKTGPLVKTPNHLAITPIKEVGHVPGLWISPASPKYITGSLELWARVAEVSAIRIPGYWLHKKGSTIEAGASPMPGEKVVLALHGGAYIRLSAHPSDVTAGIARGLLEHCDNVQRVFSPEYRLSSTEPWDVANPFPAALLDALAAYQYLVEEVGFAPSDIIVEGDSAGGNLAQALTRYLVEYRDSIQPLAPPSALVLLSPWADITHTHCGPASTLAKHRDSDYLDISADPAHSSSYASHALTGPHGLGFADKNPYLSPASLSLKNEDVSFAGFPRTFLVVGGAEVLYDQDYTLKERMVRSMGEEKVRWYEAKDGIHDYVALAIHEPERTDTLKAIAKWIKEE</sequence>
<dbReference type="PANTHER" id="PTHR48081:SF26">
    <property type="entry name" value="ALPHA_BETA HYDROLASE FOLD-3 DOMAIN-CONTAINING PROTEIN"/>
    <property type="match status" value="1"/>
</dbReference>
<dbReference type="Proteomes" id="UP001437256">
    <property type="component" value="Unassembled WGS sequence"/>
</dbReference>
<keyword evidence="1" id="KW-0378">Hydrolase</keyword>
<comment type="caution">
    <text evidence="4">The sequence shown here is derived from an EMBL/GenBank/DDBJ whole genome shotgun (WGS) entry which is preliminary data.</text>
</comment>
<organism evidence="4 5">
    <name type="scientific">Marasmius tenuissimus</name>
    <dbReference type="NCBI Taxonomy" id="585030"/>
    <lineage>
        <taxon>Eukaryota</taxon>
        <taxon>Fungi</taxon>
        <taxon>Dikarya</taxon>
        <taxon>Basidiomycota</taxon>
        <taxon>Agaricomycotina</taxon>
        <taxon>Agaricomycetes</taxon>
        <taxon>Agaricomycetidae</taxon>
        <taxon>Agaricales</taxon>
        <taxon>Marasmiineae</taxon>
        <taxon>Marasmiaceae</taxon>
        <taxon>Marasmius</taxon>
    </lineage>
</organism>
<keyword evidence="2" id="KW-0812">Transmembrane</keyword>
<feature type="domain" description="Alpha/beta hydrolase fold-3" evidence="3">
    <location>
        <begin position="144"/>
        <end position="383"/>
    </location>
</feature>
<dbReference type="InterPro" id="IPR050300">
    <property type="entry name" value="GDXG_lipolytic_enzyme"/>
</dbReference>
<evidence type="ECO:0000256" key="1">
    <source>
        <dbReference type="ARBA" id="ARBA00022801"/>
    </source>
</evidence>
<accession>A0ABR3A685</accession>
<dbReference type="Gene3D" id="3.40.50.1820">
    <property type="entry name" value="alpha/beta hydrolase"/>
    <property type="match status" value="1"/>
</dbReference>
<evidence type="ECO:0000256" key="2">
    <source>
        <dbReference type="SAM" id="Phobius"/>
    </source>
</evidence>
<dbReference type="EMBL" id="JBBXMP010000016">
    <property type="protein sequence ID" value="KAL0068884.1"/>
    <property type="molecule type" value="Genomic_DNA"/>
</dbReference>
<feature type="transmembrane region" description="Helical" evidence="2">
    <location>
        <begin position="13"/>
        <end position="34"/>
    </location>
</feature>
<evidence type="ECO:0000313" key="4">
    <source>
        <dbReference type="EMBL" id="KAL0068884.1"/>
    </source>
</evidence>
<proteinExistence type="predicted"/>
<evidence type="ECO:0000313" key="5">
    <source>
        <dbReference type="Proteomes" id="UP001437256"/>
    </source>
</evidence>
<dbReference type="SUPFAM" id="SSF53474">
    <property type="entry name" value="alpha/beta-Hydrolases"/>
    <property type="match status" value="1"/>
</dbReference>
<keyword evidence="2" id="KW-1133">Transmembrane helix</keyword>
<dbReference type="InterPro" id="IPR013094">
    <property type="entry name" value="AB_hydrolase_3"/>
</dbReference>
<dbReference type="Pfam" id="PF07859">
    <property type="entry name" value="Abhydrolase_3"/>
    <property type="match status" value="1"/>
</dbReference>
<dbReference type="InterPro" id="IPR029058">
    <property type="entry name" value="AB_hydrolase_fold"/>
</dbReference>
<reference evidence="4 5" key="1">
    <citation type="submission" date="2024-05" db="EMBL/GenBank/DDBJ databases">
        <title>A draft genome resource for the thread blight pathogen Marasmius tenuissimus strain MS-2.</title>
        <authorList>
            <person name="Yulfo-Soto G.E."/>
            <person name="Baruah I.K."/>
            <person name="Amoako-Attah I."/>
            <person name="Bukari Y."/>
            <person name="Meinhardt L.W."/>
            <person name="Bailey B.A."/>
            <person name="Cohen S.P."/>
        </authorList>
    </citation>
    <scope>NUCLEOTIDE SEQUENCE [LARGE SCALE GENOMIC DNA]</scope>
    <source>
        <strain evidence="4 5">MS-2</strain>
    </source>
</reference>
<keyword evidence="5" id="KW-1185">Reference proteome</keyword>
<dbReference type="PANTHER" id="PTHR48081">
    <property type="entry name" value="AB HYDROLASE SUPERFAMILY PROTEIN C4A8.06C"/>
    <property type="match status" value="1"/>
</dbReference>